<protein>
    <submittedName>
        <fullName evidence="5">Uncharacterized protein</fullName>
    </submittedName>
</protein>
<evidence type="ECO:0000256" key="1">
    <source>
        <dbReference type="ARBA" id="ARBA00022729"/>
    </source>
</evidence>
<evidence type="ECO:0000256" key="4">
    <source>
        <dbReference type="SAM" id="SignalP"/>
    </source>
</evidence>
<gene>
    <name evidence="5" type="ORF">WICANDRAFT_98115</name>
</gene>
<keyword evidence="6" id="KW-1185">Reference proteome</keyword>
<feature type="compositionally biased region" description="Polar residues" evidence="3">
    <location>
        <begin position="254"/>
        <end position="279"/>
    </location>
</feature>
<feature type="compositionally biased region" description="Polar residues" evidence="3">
    <location>
        <begin position="303"/>
        <end position="312"/>
    </location>
</feature>
<keyword evidence="1 4" id="KW-0732">Signal</keyword>
<dbReference type="InterPro" id="IPR025928">
    <property type="entry name" value="Flocculin_t3_rpt"/>
</dbReference>
<dbReference type="AlphaFoldDB" id="A0A1E3NUQ1"/>
<evidence type="ECO:0000313" key="6">
    <source>
        <dbReference type="Proteomes" id="UP000094112"/>
    </source>
</evidence>
<dbReference type="EMBL" id="KV454215">
    <property type="protein sequence ID" value="ODQ56858.1"/>
    <property type="molecule type" value="Genomic_DNA"/>
</dbReference>
<feature type="compositionally biased region" description="Polar residues" evidence="3">
    <location>
        <begin position="187"/>
        <end position="198"/>
    </location>
</feature>
<dbReference type="STRING" id="683960.A0A1E3NUQ1"/>
<dbReference type="Pfam" id="PF13928">
    <property type="entry name" value="Flocculin_t3"/>
    <property type="match status" value="1"/>
</dbReference>
<keyword evidence="2" id="KW-0325">Glycoprotein</keyword>
<feature type="compositionally biased region" description="Low complexity" evidence="3">
    <location>
        <begin position="280"/>
        <end position="292"/>
    </location>
</feature>
<name>A0A1E3NUQ1_WICAA</name>
<feature type="chain" id="PRO_5009133509" evidence="4">
    <location>
        <begin position="24"/>
        <end position="440"/>
    </location>
</feature>
<dbReference type="RefSeq" id="XP_019036065.1">
    <property type="nucleotide sequence ID" value="XM_019186632.1"/>
</dbReference>
<feature type="region of interest" description="Disordered" evidence="3">
    <location>
        <begin position="187"/>
        <end position="312"/>
    </location>
</feature>
<organism evidence="5 6">
    <name type="scientific">Wickerhamomyces anomalus (strain ATCC 58044 / CBS 1984 / NCYC 433 / NRRL Y-366-8)</name>
    <name type="common">Yeast</name>
    <name type="synonym">Hansenula anomala</name>
    <dbReference type="NCBI Taxonomy" id="683960"/>
    <lineage>
        <taxon>Eukaryota</taxon>
        <taxon>Fungi</taxon>
        <taxon>Dikarya</taxon>
        <taxon>Ascomycota</taxon>
        <taxon>Saccharomycotina</taxon>
        <taxon>Saccharomycetes</taxon>
        <taxon>Phaffomycetales</taxon>
        <taxon>Wickerhamomycetaceae</taxon>
        <taxon>Wickerhamomyces</taxon>
    </lineage>
</organism>
<evidence type="ECO:0000313" key="5">
    <source>
        <dbReference type="EMBL" id="ODQ56858.1"/>
    </source>
</evidence>
<reference evidence="5 6" key="1">
    <citation type="journal article" date="2016" name="Proc. Natl. Acad. Sci. U.S.A.">
        <title>Comparative genomics of biotechnologically important yeasts.</title>
        <authorList>
            <person name="Riley R."/>
            <person name="Haridas S."/>
            <person name="Wolfe K.H."/>
            <person name="Lopes M.R."/>
            <person name="Hittinger C.T."/>
            <person name="Goeker M."/>
            <person name="Salamov A.A."/>
            <person name="Wisecaver J.H."/>
            <person name="Long T.M."/>
            <person name="Calvey C.H."/>
            <person name="Aerts A.L."/>
            <person name="Barry K.W."/>
            <person name="Choi C."/>
            <person name="Clum A."/>
            <person name="Coughlan A.Y."/>
            <person name="Deshpande S."/>
            <person name="Douglass A.P."/>
            <person name="Hanson S.J."/>
            <person name="Klenk H.-P."/>
            <person name="LaButti K.M."/>
            <person name="Lapidus A."/>
            <person name="Lindquist E.A."/>
            <person name="Lipzen A.M."/>
            <person name="Meier-Kolthoff J.P."/>
            <person name="Ohm R.A."/>
            <person name="Otillar R.P."/>
            <person name="Pangilinan J.L."/>
            <person name="Peng Y."/>
            <person name="Rokas A."/>
            <person name="Rosa C.A."/>
            <person name="Scheuner C."/>
            <person name="Sibirny A.A."/>
            <person name="Slot J.C."/>
            <person name="Stielow J.B."/>
            <person name="Sun H."/>
            <person name="Kurtzman C.P."/>
            <person name="Blackwell M."/>
            <person name="Grigoriev I.V."/>
            <person name="Jeffries T.W."/>
        </authorList>
    </citation>
    <scope>NUCLEOTIDE SEQUENCE [LARGE SCALE GENOMIC DNA]</scope>
    <source>
        <strain evidence="6">ATCC 58044 / CBS 1984 / NCYC 433 / NRRL Y-366-8</strain>
    </source>
</reference>
<feature type="signal peptide" evidence="4">
    <location>
        <begin position="1"/>
        <end position="23"/>
    </location>
</feature>
<sequence>MKLSTRFSVPLVLAASLVSKVSAVAIPEAIALPWAQANPQAYAAANAYADAYAEAVAIAHPDPEAYALAASADDCASISCHASCGLLIIEGQACSQNSENSYSGPYNTTCLCSSGSKFLQYYAPCMDCGWTLWKYYGGYVSSALAACETLSTEPTGTLRCSTTLTDSYSIDTGIQGCSYLGNCPTETSSTAQTTDSPDQTSAAPTSAEPTSAAPTSDAPSSTQAAPSTQQTDPAAPTSEEAPTAPTSSADEPNAPSSNEASAVPSNSNGEPSAPNSDANTSGSPAPGGATSGQEDPSALDPAASSTSAKFSGYTNGTTSTAIVSHGSTTLITVTSCDENKCTEIPSTAQVSIATTTINGVVTSYTTYCPLTTTTPLTTKASTDKQTTKAPEDVTSKVTATTTKTGASTLASTTPVISTFEAVANKLAGSVGAILMALLCI</sequence>
<evidence type="ECO:0000256" key="3">
    <source>
        <dbReference type="SAM" id="MobiDB-lite"/>
    </source>
</evidence>
<feature type="compositionally biased region" description="Low complexity" evidence="3">
    <location>
        <begin position="199"/>
        <end position="249"/>
    </location>
</feature>
<dbReference type="GeneID" id="30203878"/>
<dbReference type="OrthoDB" id="4092496at2759"/>
<dbReference type="Proteomes" id="UP000094112">
    <property type="component" value="Unassembled WGS sequence"/>
</dbReference>
<accession>A0A1E3NUQ1</accession>
<evidence type="ECO:0000256" key="2">
    <source>
        <dbReference type="ARBA" id="ARBA00023180"/>
    </source>
</evidence>
<proteinExistence type="predicted"/>